<dbReference type="InterPro" id="IPR027434">
    <property type="entry name" value="Homing_endonucl"/>
</dbReference>
<evidence type="ECO:0000313" key="2">
    <source>
        <dbReference type="EMBL" id="OGF85634.1"/>
    </source>
</evidence>
<dbReference type="Proteomes" id="UP000178405">
    <property type="component" value="Unassembled WGS sequence"/>
</dbReference>
<accession>A0A1F5XCK6</accession>
<name>A0A1F5XCK6_9BACT</name>
<dbReference type="InterPro" id="IPR004860">
    <property type="entry name" value="LAGLIDADG_dom"/>
</dbReference>
<reference evidence="2 3" key="1">
    <citation type="journal article" date="2016" name="Nat. Commun.">
        <title>Thousands of microbial genomes shed light on interconnected biogeochemical processes in an aquifer system.</title>
        <authorList>
            <person name="Anantharaman K."/>
            <person name="Brown C.T."/>
            <person name="Hug L.A."/>
            <person name="Sharon I."/>
            <person name="Castelle C.J."/>
            <person name="Probst A.J."/>
            <person name="Thomas B.C."/>
            <person name="Singh A."/>
            <person name="Wilkins M.J."/>
            <person name="Karaoz U."/>
            <person name="Brodie E.L."/>
            <person name="Williams K.H."/>
            <person name="Hubbard S.S."/>
            <person name="Banfield J.F."/>
        </authorList>
    </citation>
    <scope>NUCLEOTIDE SEQUENCE [LARGE SCALE GENOMIC DNA]</scope>
</reference>
<dbReference type="AlphaFoldDB" id="A0A1F5XCK6"/>
<feature type="domain" description="Homing endonuclease LAGLIDADG" evidence="1">
    <location>
        <begin position="7"/>
        <end position="172"/>
    </location>
</feature>
<dbReference type="Pfam" id="PF03161">
    <property type="entry name" value="LAGLIDADG_2"/>
    <property type="match status" value="1"/>
</dbReference>
<proteinExistence type="predicted"/>
<gene>
    <name evidence="2" type="ORF">A2Z63_01540</name>
</gene>
<sequence length="217" mass="25500">MTVTQKDIIVGTILGDSYIQLSQSGKTHLQIKHADRYKEYVFWLYEKLKDLFPTSVPRQRKDNQQWYVNSSFSEDLNDLHFLFYVNGRKTIPRNIRNLLTSPLSLAVWFMDDGTLDYRLKDHCAFHLCTNCFTKKETQRLIDALYSNFGIISSLHYTLCRGKRHSRIYIGAKGRDRFIELVGPYILDCFKYKLPAYRHPPETRFNKNRMANGEATLA</sequence>
<organism evidence="2 3">
    <name type="scientific">Candidatus Giovannonibacteria bacterium RIFCSPLOWO2_02_44_8</name>
    <dbReference type="NCBI Taxonomy" id="1798355"/>
    <lineage>
        <taxon>Bacteria</taxon>
        <taxon>Candidatus Giovannoniibacteriota</taxon>
    </lineage>
</organism>
<comment type="caution">
    <text evidence="2">The sequence shown here is derived from an EMBL/GenBank/DDBJ whole genome shotgun (WGS) entry which is preliminary data.</text>
</comment>
<dbReference type="GO" id="GO:0004519">
    <property type="term" value="F:endonuclease activity"/>
    <property type="evidence" value="ECO:0007669"/>
    <property type="project" value="InterPro"/>
</dbReference>
<evidence type="ECO:0000259" key="1">
    <source>
        <dbReference type="Pfam" id="PF03161"/>
    </source>
</evidence>
<dbReference type="EMBL" id="MFIH01000020">
    <property type="protein sequence ID" value="OGF85634.1"/>
    <property type="molecule type" value="Genomic_DNA"/>
</dbReference>
<evidence type="ECO:0000313" key="3">
    <source>
        <dbReference type="Proteomes" id="UP000178405"/>
    </source>
</evidence>
<protein>
    <recommendedName>
        <fullName evidence="1">Homing endonuclease LAGLIDADG domain-containing protein</fullName>
    </recommendedName>
</protein>
<dbReference type="SUPFAM" id="SSF55608">
    <property type="entry name" value="Homing endonucleases"/>
    <property type="match status" value="1"/>
</dbReference>
<dbReference type="Gene3D" id="3.10.28.10">
    <property type="entry name" value="Homing endonucleases"/>
    <property type="match status" value="2"/>
</dbReference>